<proteinExistence type="predicted"/>
<name>A0A645H3N1_9ZZZZ</name>
<dbReference type="EMBL" id="VSSQ01082225">
    <property type="protein sequence ID" value="MPN30924.1"/>
    <property type="molecule type" value="Genomic_DNA"/>
</dbReference>
<comment type="caution">
    <text evidence="1">The sequence shown here is derived from an EMBL/GenBank/DDBJ whole genome shotgun (WGS) entry which is preliminary data.</text>
</comment>
<accession>A0A645H3N1</accession>
<protein>
    <submittedName>
        <fullName evidence="1">Uncharacterized protein</fullName>
    </submittedName>
</protein>
<sequence length="111" mass="11124">MTTLARPAYSVLNAVTISPKTAALESVPTQMQGKFRVTSDAGLNPSSTTGSAGASVAAASTGASVAAGSAAGAAQAKAVTARASARISARIFFIRSYPPRSFFFINAILGI</sequence>
<dbReference type="AlphaFoldDB" id="A0A645H3N1"/>
<evidence type="ECO:0000313" key="1">
    <source>
        <dbReference type="EMBL" id="MPN30924.1"/>
    </source>
</evidence>
<gene>
    <name evidence="1" type="ORF">SDC9_178395</name>
</gene>
<reference evidence="1" key="1">
    <citation type="submission" date="2019-08" db="EMBL/GenBank/DDBJ databases">
        <authorList>
            <person name="Kucharzyk K."/>
            <person name="Murdoch R.W."/>
            <person name="Higgins S."/>
            <person name="Loffler F."/>
        </authorList>
    </citation>
    <scope>NUCLEOTIDE SEQUENCE</scope>
</reference>
<organism evidence="1">
    <name type="scientific">bioreactor metagenome</name>
    <dbReference type="NCBI Taxonomy" id="1076179"/>
    <lineage>
        <taxon>unclassified sequences</taxon>
        <taxon>metagenomes</taxon>
        <taxon>ecological metagenomes</taxon>
    </lineage>
</organism>